<evidence type="ECO:0000313" key="1">
    <source>
        <dbReference type="EMBL" id="CAG6745441.1"/>
    </source>
</evidence>
<dbReference type="AlphaFoldDB" id="A0A8D8ZFL0"/>
<dbReference type="EMBL" id="HBUF01495448">
    <property type="protein sequence ID" value="CAG6745441.1"/>
    <property type="molecule type" value="Transcribed_RNA"/>
</dbReference>
<organism evidence="1">
    <name type="scientific">Cacopsylla melanoneura</name>
    <dbReference type="NCBI Taxonomy" id="428564"/>
    <lineage>
        <taxon>Eukaryota</taxon>
        <taxon>Metazoa</taxon>
        <taxon>Ecdysozoa</taxon>
        <taxon>Arthropoda</taxon>
        <taxon>Hexapoda</taxon>
        <taxon>Insecta</taxon>
        <taxon>Pterygota</taxon>
        <taxon>Neoptera</taxon>
        <taxon>Paraneoptera</taxon>
        <taxon>Hemiptera</taxon>
        <taxon>Sternorrhyncha</taxon>
        <taxon>Psylloidea</taxon>
        <taxon>Psyllidae</taxon>
        <taxon>Psyllinae</taxon>
        <taxon>Cacopsylla</taxon>
    </lineage>
</organism>
<proteinExistence type="predicted"/>
<accession>A0A8D8ZFL0</accession>
<protein>
    <submittedName>
        <fullName evidence="1">Uncharacterized protein</fullName>
    </submittedName>
</protein>
<sequence length="111" mass="12731">MFILLQWVVVLSEKSSHQDRIHNLISGLELKQLEQNQLKGKIGELENHVLTKTWAMGQICTCECGSRGLWISDSVEVHMERRNHDKVDNGPFKKWTDVSGLSDLIQEIKCT</sequence>
<reference evidence="1" key="1">
    <citation type="submission" date="2021-05" db="EMBL/GenBank/DDBJ databases">
        <authorList>
            <person name="Alioto T."/>
            <person name="Alioto T."/>
            <person name="Gomez Garrido J."/>
        </authorList>
    </citation>
    <scope>NUCLEOTIDE SEQUENCE</scope>
</reference>
<name>A0A8D8ZFL0_9HEMI</name>